<feature type="transmembrane region" description="Helical" evidence="7">
    <location>
        <begin position="185"/>
        <end position="204"/>
    </location>
</feature>
<comment type="caution">
    <text evidence="10">The sequence shown here is derived from an EMBL/GenBank/DDBJ whole genome shotgun (WGS) entry which is preliminary data.</text>
</comment>
<feature type="transmembrane region" description="Helical" evidence="7">
    <location>
        <begin position="141"/>
        <end position="165"/>
    </location>
</feature>
<dbReference type="GO" id="GO:0055085">
    <property type="term" value="P:transmembrane transport"/>
    <property type="evidence" value="ECO:0007669"/>
    <property type="project" value="InterPro"/>
</dbReference>
<keyword evidence="2 7" id="KW-0813">Transport</keyword>
<dbReference type="SUPFAM" id="SSF161098">
    <property type="entry name" value="MetI-like"/>
    <property type="match status" value="1"/>
</dbReference>
<evidence type="ECO:0000256" key="7">
    <source>
        <dbReference type="RuleBase" id="RU363032"/>
    </source>
</evidence>
<dbReference type="InterPro" id="IPR000515">
    <property type="entry name" value="MetI-like"/>
</dbReference>
<dbReference type="AlphaFoldDB" id="A0A2A3JZX1"/>
<feature type="transmembrane region" description="Helical" evidence="7">
    <location>
        <begin position="108"/>
        <end position="129"/>
    </location>
</feature>
<keyword evidence="3" id="KW-1003">Cell membrane</keyword>
<evidence type="ECO:0000256" key="1">
    <source>
        <dbReference type="ARBA" id="ARBA00004651"/>
    </source>
</evidence>
<evidence type="ECO:0000313" key="10">
    <source>
        <dbReference type="EMBL" id="PBD20736.1"/>
    </source>
</evidence>
<dbReference type="Gene3D" id="1.10.3720.10">
    <property type="entry name" value="MetI-like"/>
    <property type="match status" value="1"/>
</dbReference>
<evidence type="ECO:0000256" key="4">
    <source>
        <dbReference type="ARBA" id="ARBA00022692"/>
    </source>
</evidence>
<keyword evidence="11" id="KW-1185">Reference proteome</keyword>
<feature type="domain" description="ABC transmembrane type-1" evidence="8">
    <location>
        <begin position="102"/>
        <end position="307"/>
    </location>
</feature>
<evidence type="ECO:0000313" key="11">
    <source>
        <dbReference type="Proteomes" id="UP000217448"/>
    </source>
</evidence>
<evidence type="ECO:0000256" key="3">
    <source>
        <dbReference type="ARBA" id="ARBA00022475"/>
    </source>
</evidence>
<dbReference type="PANTHER" id="PTHR43163">
    <property type="entry name" value="DIPEPTIDE TRANSPORT SYSTEM PERMEASE PROTEIN DPPB-RELATED"/>
    <property type="match status" value="1"/>
</dbReference>
<comment type="subcellular location">
    <subcellularLocation>
        <location evidence="1 7">Cell membrane</location>
        <topology evidence="1 7">Multi-pass membrane protein</topology>
    </subcellularLocation>
</comment>
<evidence type="ECO:0000256" key="2">
    <source>
        <dbReference type="ARBA" id="ARBA00022448"/>
    </source>
</evidence>
<feature type="transmembrane region" description="Helical" evidence="7">
    <location>
        <begin position="290"/>
        <end position="314"/>
    </location>
</feature>
<accession>A0A2A3JZX1</accession>
<dbReference type="RefSeq" id="WP_095880808.1">
    <property type="nucleotide sequence ID" value="NZ_NTHN02000001.1"/>
</dbReference>
<dbReference type="CDD" id="cd06261">
    <property type="entry name" value="TM_PBP2"/>
    <property type="match status" value="1"/>
</dbReference>
<comment type="similarity">
    <text evidence="7">Belongs to the binding-protein-dependent transport system permease family.</text>
</comment>
<dbReference type="EMBL" id="NTHN02000001">
    <property type="protein sequence ID" value="MCT4368901.1"/>
    <property type="molecule type" value="Genomic_DNA"/>
</dbReference>
<feature type="transmembrane region" description="Helical" evidence="7">
    <location>
        <begin position="246"/>
        <end position="270"/>
    </location>
</feature>
<reference evidence="10" key="1">
    <citation type="submission" date="2017-09" db="EMBL/GenBank/DDBJ databases">
        <title>Yangia sp. SAOS 153D whole genome sequencing.</title>
        <authorList>
            <person name="Verma A."/>
            <person name="Krishnamurthi S."/>
        </authorList>
    </citation>
    <scope>NUCLEOTIDE SEQUENCE [LARGE SCALE GENOMIC DNA]</scope>
    <source>
        <strain evidence="10">SAOS 153D</strain>
    </source>
</reference>
<reference evidence="9" key="3">
    <citation type="submission" date="2024-05" db="EMBL/GenBank/DDBJ databases">
        <title>Yangia mangrovi SAOS 153D genome.</title>
        <authorList>
            <person name="Verma A."/>
            <person name="Pal Y."/>
            <person name="Sundharam S."/>
            <person name="Bisht B."/>
            <person name="Srinivasan K."/>
        </authorList>
    </citation>
    <scope>NUCLEOTIDE SEQUENCE</scope>
    <source>
        <strain evidence="9">SAOS 153D</strain>
    </source>
</reference>
<evidence type="ECO:0000256" key="5">
    <source>
        <dbReference type="ARBA" id="ARBA00022989"/>
    </source>
</evidence>
<evidence type="ECO:0000259" key="8">
    <source>
        <dbReference type="PROSITE" id="PS50928"/>
    </source>
</evidence>
<keyword evidence="6 7" id="KW-0472">Membrane</keyword>
<protein>
    <submittedName>
        <fullName evidence="10">ABC transporter permease</fullName>
    </submittedName>
</protein>
<name>A0A2A3JZX1_9RHOB</name>
<dbReference type="EMBL" id="NTHN01000024">
    <property type="protein sequence ID" value="PBD20736.1"/>
    <property type="molecule type" value="Genomic_DNA"/>
</dbReference>
<dbReference type="PROSITE" id="PS50928">
    <property type="entry name" value="ABC_TM1"/>
    <property type="match status" value="1"/>
</dbReference>
<proteinExistence type="inferred from homology"/>
<dbReference type="PANTHER" id="PTHR43163:SF6">
    <property type="entry name" value="DIPEPTIDE TRANSPORT SYSTEM PERMEASE PROTEIN DPPB-RELATED"/>
    <property type="match status" value="1"/>
</dbReference>
<gene>
    <name evidence="9" type="ORF">CLG85_000490</name>
    <name evidence="10" type="ORF">CLG85_02395</name>
</gene>
<reference evidence="11" key="2">
    <citation type="submission" date="2023-07" db="EMBL/GenBank/DDBJ databases">
        <title>Yangia mangrovi SAOS 153D genome.</title>
        <authorList>
            <person name="Verma A."/>
            <person name="Pal Y."/>
            <person name="Sundharam S."/>
            <person name="Bisht B."/>
            <person name="Srinivasan K."/>
        </authorList>
    </citation>
    <scope>NUCLEOTIDE SEQUENCE [LARGE SCALE GENOMIC DNA]</scope>
    <source>
        <strain evidence="11">SAOS 153D</strain>
    </source>
</reference>
<evidence type="ECO:0000313" key="9">
    <source>
        <dbReference type="EMBL" id="MCT4368901.1"/>
    </source>
</evidence>
<evidence type="ECO:0000256" key="6">
    <source>
        <dbReference type="ARBA" id="ARBA00023136"/>
    </source>
</evidence>
<dbReference type="Proteomes" id="UP000217448">
    <property type="component" value="Unassembled WGS sequence"/>
</dbReference>
<keyword evidence="5 7" id="KW-1133">Transmembrane helix</keyword>
<dbReference type="Pfam" id="PF00528">
    <property type="entry name" value="BPD_transp_1"/>
    <property type="match status" value="1"/>
</dbReference>
<organism evidence="10">
    <name type="scientific">Alloyangia mangrovi</name>
    <dbReference type="NCBI Taxonomy" id="1779329"/>
    <lineage>
        <taxon>Bacteria</taxon>
        <taxon>Pseudomonadati</taxon>
        <taxon>Pseudomonadota</taxon>
        <taxon>Alphaproteobacteria</taxon>
        <taxon>Rhodobacterales</taxon>
        <taxon>Roseobacteraceae</taxon>
        <taxon>Alloyangia</taxon>
    </lineage>
</organism>
<dbReference type="InterPro" id="IPR035906">
    <property type="entry name" value="MetI-like_sf"/>
</dbReference>
<sequence>MHSSATPYLKALGTRLLAGIPVLLLVTFAATALSDLMAGSAAQAILGEFATPEQIAQLNAAYGYDLPAWQRYLRWLGNALQGDLGHTLYSQQPVAQVLFDRALVTFEIAFAAMIFSLAVAVPLALAMAARAGGRLDSALRFAASAMLAVPTFVSVVVLSLLFSIFLRWLPATGWVPFFDDPLGNLRHLILPVMCLSVHQVAYFFRVARNEFLATLQQDFIASARAKGFSTRYILWHHVLRPSLPQVLTVMGLSMTYLLGGSFIVESFFAIPGIGWTVLSAVQDHDLAMVQAILVLTVLIFVLVFALVDLGYALIDPRVEVK</sequence>
<dbReference type="GO" id="GO:0005886">
    <property type="term" value="C:plasma membrane"/>
    <property type="evidence" value="ECO:0007669"/>
    <property type="project" value="UniProtKB-SubCell"/>
</dbReference>
<feature type="transmembrane region" description="Helical" evidence="7">
    <location>
        <begin position="12"/>
        <end position="33"/>
    </location>
</feature>
<keyword evidence="4 7" id="KW-0812">Transmembrane</keyword>
<dbReference type="OrthoDB" id="9807402at2"/>